<dbReference type="KEGG" id="dgi:Desgi_0025"/>
<dbReference type="GO" id="GO:0006269">
    <property type="term" value="P:DNA replication, synthesis of primer"/>
    <property type="evidence" value="ECO:0007669"/>
    <property type="project" value="TreeGrafter"/>
</dbReference>
<dbReference type="Gene3D" id="3.90.580.10">
    <property type="entry name" value="Zinc finger, CHC2-type domain"/>
    <property type="match status" value="1"/>
</dbReference>
<dbReference type="RefSeq" id="WP_006524624.1">
    <property type="nucleotide sequence ID" value="NC_021184.1"/>
</dbReference>
<dbReference type="InterPro" id="IPR002694">
    <property type="entry name" value="Znf_CHC2"/>
</dbReference>
<evidence type="ECO:0000313" key="5">
    <source>
        <dbReference type="EMBL" id="AGK99645.1"/>
    </source>
</evidence>
<dbReference type="OrthoDB" id="9773296at2"/>
<keyword evidence="3" id="KW-0862">Zinc</keyword>
<dbReference type="SUPFAM" id="SSF57783">
    <property type="entry name" value="Zinc beta-ribbon"/>
    <property type="match status" value="1"/>
</dbReference>
<dbReference type="GO" id="GO:0003899">
    <property type="term" value="F:DNA-directed RNA polymerase activity"/>
    <property type="evidence" value="ECO:0007669"/>
    <property type="project" value="InterPro"/>
</dbReference>
<dbReference type="AlphaFoldDB" id="R4KJ33"/>
<accession>R4KJ33</accession>
<feature type="domain" description="Zinc finger CHC2-type" evidence="4">
    <location>
        <begin position="44"/>
        <end position="97"/>
    </location>
</feature>
<dbReference type="PANTHER" id="PTHR30313:SF2">
    <property type="entry name" value="DNA PRIMASE"/>
    <property type="match status" value="1"/>
</dbReference>
<protein>
    <submittedName>
        <fullName evidence="5">DNA primase</fullName>
    </submittedName>
</protein>
<evidence type="ECO:0000256" key="1">
    <source>
        <dbReference type="ARBA" id="ARBA00022723"/>
    </source>
</evidence>
<dbReference type="PANTHER" id="PTHR30313">
    <property type="entry name" value="DNA PRIMASE"/>
    <property type="match status" value="1"/>
</dbReference>
<proteinExistence type="predicted"/>
<keyword evidence="2" id="KW-0863">Zinc-finger</keyword>
<evidence type="ECO:0000259" key="4">
    <source>
        <dbReference type="SMART" id="SM00400"/>
    </source>
</evidence>
<dbReference type="STRING" id="767817.Desgi_0025"/>
<dbReference type="EMBL" id="CP003273">
    <property type="protein sequence ID" value="AGK99645.1"/>
    <property type="molecule type" value="Genomic_DNA"/>
</dbReference>
<keyword evidence="6" id="KW-1185">Reference proteome</keyword>
<dbReference type="Proteomes" id="UP000013520">
    <property type="component" value="Chromosome"/>
</dbReference>
<dbReference type="Pfam" id="PF01807">
    <property type="entry name" value="Zn_ribbon_DnaG"/>
    <property type="match status" value="1"/>
</dbReference>
<dbReference type="eggNOG" id="COG0358">
    <property type="taxonomic scope" value="Bacteria"/>
</dbReference>
<evidence type="ECO:0000256" key="3">
    <source>
        <dbReference type="ARBA" id="ARBA00022833"/>
    </source>
</evidence>
<gene>
    <name evidence="5" type="ORF">Desgi_0025</name>
</gene>
<dbReference type="HOGENOM" id="CLU_1330157_0_0_9"/>
<dbReference type="GO" id="GO:0008270">
    <property type="term" value="F:zinc ion binding"/>
    <property type="evidence" value="ECO:0007669"/>
    <property type="project" value="UniProtKB-KW"/>
</dbReference>
<evidence type="ECO:0000313" key="6">
    <source>
        <dbReference type="Proteomes" id="UP000013520"/>
    </source>
</evidence>
<dbReference type="GO" id="GO:0003677">
    <property type="term" value="F:DNA binding"/>
    <property type="evidence" value="ECO:0007669"/>
    <property type="project" value="InterPro"/>
</dbReference>
<organism evidence="5 6">
    <name type="scientific">Desulfoscipio gibsoniae DSM 7213</name>
    <dbReference type="NCBI Taxonomy" id="767817"/>
    <lineage>
        <taxon>Bacteria</taxon>
        <taxon>Bacillati</taxon>
        <taxon>Bacillota</taxon>
        <taxon>Clostridia</taxon>
        <taxon>Eubacteriales</taxon>
        <taxon>Desulfallaceae</taxon>
        <taxon>Desulfoscipio</taxon>
    </lineage>
</organism>
<dbReference type="InterPro" id="IPR036977">
    <property type="entry name" value="DNA_primase_Znf_CHC2"/>
</dbReference>
<dbReference type="GO" id="GO:0005737">
    <property type="term" value="C:cytoplasm"/>
    <property type="evidence" value="ECO:0007669"/>
    <property type="project" value="TreeGrafter"/>
</dbReference>
<name>R4KJ33_9FIRM</name>
<evidence type="ECO:0000256" key="2">
    <source>
        <dbReference type="ARBA" id="ARBA00022771"/>
    </source>
</evidence>
<reference evidence="5 6" key="1">
    <citation type="submission" date="2012-01" db="EMBL/GenBank/DDBJ databases">
        <title>Complete sequence of Desulfotomaculum gibsoniae DSM 7213.</title>
        <authorList>
            <consortium name="US DOE Joint Genome Institute"/>
            <person name="Lucas S."/>
            <person name="Han J."/>
            <person name="Lapidus A."/>
            <person name="Cheng J.-F."/>
            <person name="Goodwin L."/>
            <person name="Pitluck S."/>
            <person name="Peters L."/>
            <person name="Ovchinnikova G."/>
            <person name="Teshima H."/>
            <person name="Detter J.C."/>
            <person name="Han C."/>
            <person name="Tapia R."/>
            <person name="Land M."/>
            <person name="Hauser L."/>
            <person name="Kyrpides N."/>
            <person name="Ivanova N."/>
            <person name="Pagani I."/>
            <person name="Parshina S."/>
            <person name="Plugge C."/>
            <person name="Muyzer G."/>
            <person name="Kuever J."/>
            <person name="Ivanova A."/>
            <person name="Nazina T."/>
            <person name="Klenk H.-P."/>
            <person name="Brambilla E."/>
            <person name="Spring S."/>
            <person name="Stams A.F."/>
            <person name="Woyke T."/>
        </authorList>
    </citation>
    <scope>NUCLEOTIDE SEQUENCE [LARGE SCALE GENOMIC DNA]</scope>
    <source>
        <strain evidence="5 6">DSM 7213</strain>
    </source>
</reference>
<keyword evidence="1" id="KW-0479">Metal-binding</keyword>
<sequence length="206" mass="23829">MIQLHAPNSLSRKSNIFQLVKQINTVDIIHKYNIANMHRHGRYWVGLCPVHQDKKPSFYTFQDNKCKCWGCGFYGDAIDLVAKVYGLRPIEAARMIARDFGIEVDNRPVSLEARRKAKQLAIEAAQKREIEKIFKQKRDRALEILSLFVRTTNHVLAAGGYQAHYDLAELLHKTDYQEYLTECLLSKDPDLQLMALTAPEVQQWLE</sequence>
<dbReference type="SMART" id="SM00400">
    <property type="entry name" value="ZnF_CHCC"/>
    <property type="match status" value="1"/>
</dbReference>
<dbReference type="InterPro" id="IPR050219">
    <property type="entry name" value="DnaG_primase"/>
</dbReference>